<gene>
    <name evidence="5" type="ORF">K491DRAFT_592800</name>
</gene>
<feature type="chain" id="PRO_5025402134" description="Oxidase ustYa" evidence="4">
    <location>
        <begin position="26"/>
        <end position="134"/>
    </location>
</feature>
<protein>
    <recommendedName>
        <fullName evidence="7">Oxidase ustYa</fullName>
    </recommendedName>
</protein>
<keyword evidence="2" id="KW-0560">Oxidoreductase</keyword>
<organism evidence="5 6">
    <name type="scientific">Lophiostoma macrostomum CBS 122681</name>
    <dbReference type="NCBI Taxonomy" id="1314788"/>
    <lineage>
        <taxon>Eukaryota</taxon>
        <taxon>Fungi</taxon>
        <taxon>Dikarya</taxon>
        <taxon>Ascomycota</taxon>
        <taxon>Pezizomycotina</taxon>
        <taxon>Dothideomycetes</taxon>
        <taxon>Pleosporomycetidae</taxon>
        <taxon>Pleosporales</taxon>
        <taxon>Lophiostomataceae</taxon>
        <taxon>Lophiostoma</taxon>
    </lineage>
</organism>
<reference evidence="5" key="1">
    <citation type="journal article" date="2020" name="Stud. Mycol.">
        <title>101 Dothideomycetes genomes: a test case for predicting lifestyles and emergence of pathogens.</title>
        <authorList>
            <person name="Haridas S."/>
            <person name="Albert R."/>
            <person name="Binder M."/>
            <person name="Bloem J."/>
            <person name="Labutti K."/>
            <person name="Salamov A."/>
            <person name="Andreopoulos B."/>
            <person name="Baker S."/>
            <person name="Barry K."/>
            <person name="Bills G."/>
            <person name="Bluhm B."/>
            <person name="Cannon C."/>
            <person name="Castanera R."/>
            <person name="Culley D."/>
            <person name="Daum C."/>
            <person name="Ezra D."/>
            <person name="Gonzalez J."/>
            <person name="Henrissat B."/>
            <person name="Kuo A."/>
            <person name="Liang C."/>
            <person name="Lipzen A."/>
            <person name="Lutzoni F."/>
            <person name="Magnuson J."/>
            <person name="Mondo S."/>
            <person name="Nolan M."/>
            <person name="Ohm R."/>
            <person name="Pangilinan J."/>
            <person name="Park H.-J."/>
            <person name="Ramirez L."/>
            <person name="Alfaro M."/>
            <person name="Sun H."/>
            <person name="Tritt A."/>
            <person name="Yoshinaga Y."/>
            <person name="Zwiers L.-H."/>
            <person name="Turgeon B."/>
            <person name="Goodwin S."/>
            <person name="Spatafora J."/>
            <person name="Crous P."/>
            <person name="Grigoriev I."/>
        </authorList>
    </citation>
    <scope>NUCLEOTIDE SEQUENCE</scope>
    <source>
        <strain evidence="5">CBS 122681</strain>
    </source>
</reference>
<evidence type="ECO:0000313" key="5">
    <source>
        <dbReference type="EMBL" id="KAF2658525.1"/>
    </source>
</evidence>
<evidence type="ECO:0000256" key="3">
    <source>
        <dbReference type="ARBA" id="ARBA00035112"/>
    </source>
</evidence>
<dbReference type="PANTHER" id="PTHR33365">
    <property type="entry name" value="YALI0B05434P"/>
    <property type="match status" value="1"/>
</dbReference>
<dbReference type="OrthoDB" id="3687641at2759"/>
<proteinExistence type="inferred from homology"/>
<comment type="pathway">
    <text evidence="1">Mycotoxin biosynthesis.</text>
</comment>
<name>A0A6A6TEV1_9PLEO</name>
<accession>A0A6A6TEV1</accession>
<evidence type="ECO:0000256" key="1">
    <source>
        <dbReference type="ARBA" id="ARBA00004685"/>
    </source>
</evidence>
<feature type="signal peptide" evidence="4">
    <location>
        <begin position="1"/>
        <end position="25"/>
    </location>
</feature>
<evidence type="ECO:0000256" key="4">
    <source>
        <dbReference type="SAM" id="SignalP"/>
    </source>
</evidence>
<dbReference type="EMBL" id="MU004314">
    <property type="protein sequence ID" value="KAF2658525.1"/>
    <property type="molecule type" value="Genomic_DNA"/>
</dbReference>
<comment type="similarity">
    <text evidence="3">Belongs to the ustYa family.</text>
</comment>
<keyword evidence="6" id="KW-1185">Reference proteome</keyword>
<dbReference type="PANTHER" id="PTHR33365:SF11">
    <property type="entry name" value="TAT PATHWAY SIGNAL SEQUENCE"/>
    <property type="match status" value="1"/>
</dbReference>
<dbReference type="GO" id="GO:0043386">
    <property type="term" value="P:mycotoxin biosynthetic process"/>
    <property type="evidence" value="ECO:0007669"/>
    <property type="project" value="InterPro"/>
</dbReference>
<dbReference type="InterPro" id="IPR021765">
    <property type="entry name" value="UstYa-like"/>
</dbReference>
<keyword evidence="4" id="KW-0732">Signal</keyword>
<evidence type="ECO:0000313" key="6">
    <source>
        <dbReference type="Proteomes" id="UP000799324"/>
    </source>
</evidence>
<sequence>MDVACPKYGLLVLCSFHLLIRLSVGQGTVEYPRGSHRFFTISTAHQLHCLWTIERLFYDVSPHNNQEPSDMSHMRHCFDYIRQSLMCAADSTLEPVDPVLGGVTGWNVTRRCRSYTDLKKWAEKHRASNAHGFM</sequence>
<evidence type="ECO:0000256" key="2">
    <source>
        <dbReference type="ARBA" id="ARBA00023002"/>
    </source>
</evidence>
<dbReference type="AlphaFoldDB" id="A0A6A6TEV1"/>
<dbReference type="GO" id="GO:0016491">
    <property type="term" value="F:oxidoreductase activity"/>
    <property type="evidence" value="ECO:0007669"/>
    <property type="project" value="UniProtKB-KW"/>
</dbReference>
<dbReference type="Pfam" id="PF11807">
    <property type="entry name" value="UstYa"/>
    <property type="match status" value="1"/>
</dbReference>
<dbReference type="Proteomes" id="UP000799324">
    <property type="component" value="Unassembled WGS sequence"/>
</dbReference>
<evidence type="ECO:0008006" key="7">
    <source>
        <dbReference type="Google" id="ProtNLM"/>
    </source>
</evidence>